<dbReference type="PANTHER" id="PTHR31585:SF11">
    <property type="entry name" value="FOLATE-BIOPTERIN TRANSPORTER 3-RELATED"/>
    <property type="match status" value="1"/>
</dbReference>
<gene>
    <name evidence="7" type="ORF">BUALT_Bualt07G0106200</name>
</gene>
<keyword evidence="5 6" id="KW-0472">Membrane</keyword>
<dbReference type="AlphaFoldDB" id="A0AAV6XKM0"/>
<evidence type="ECO:0000256" key="1">
    <source>
        <dbReference type="ARBA" id="ARBA00004141"/>
    </source>
</evidence>
<evidence type="ECO:0000256" key="2">
    <source>
        <dbReference type="ARBA" id="ARBA00022448"/>
    </source>
</evidence>
<dbReference type="Proteomes" id="UP000826271">
    <property type="component" value="Unassembled WGS sequence"/>
</dbReference>
<organism evidence="7 8">
    <name type="scientific">Buddleja alternifolia</name>
    <dbReference type="NCBI Taxonomy" id="168488"/>
    <lineage>
        <taxon>Eukaryota</taxon>
        <taxon>Viridiplantae</taxon>
        <taxon>Streptophyta</taxon>
        <taxon>Embryophyta</taxon>
        <taxon>Tracheophyta</taxon>
        <taxon>Spermatophyta</taxon>
        <taxon>Magnoliopsida</taxon>
        <taxon>eudicotyledons</taxon>
        <taxon>Gunneridae</taxon>
        <taxon>Pentapetalae</taxon>
        <taxon>asterids</taxon>
        <taxon>lamiids</taxon>
        <taxon>Lamiales</taxon>
        <taxon>Scrophulariaceae</taxon>
        <taxon>Buddlejeae</taxon>
        <taxon>Buddleja</taxon>
    </lineage>
</organism>
<evidence type="ECO:0000313" key="7">
    <source>
        <dbReference type="EMBL" id="KAG8379605.1"/>
    </source>
</evidence>
<comment type="subcellular location">
    <subcellularLocation>
        <location evidence="1">Membrane</location>
        <topology evidence="1">Multi-pass membrane protein</topology>
    </subcellularLocation>
</comment>
<dbReference type="InterPro" id="IPR039309">
    <property type="entry name" value="BT1"/>
</dbReference>
<evidence type="ECO:0000256" key="5">
    <source>
        <dbReference type="ARBA" id="ARBA00023136"/>
    </source>
</evidence>
<keyword evidence="8" id="KW-1185">Reference proteome</keyword>
<dbReference type="Pfam" id="PF03092">
    <property type="entry name" value="BT1"/>
    <property type="match status" value="1"/>
</dbReference>
<keyword evidence="2" id="KW-0813">Transport</keyword>
<evidence type="ECO:0000256" key="6">
    <source>
        <dbReference type="SAM" id="Phobius"/>
    </source>
</evidence>
<protein>
    <submittedName>
        <fullName evidence="7">Uncharacterized protein</fullName>
    </submittedName>
</protein>
<evidence type="ECO:0000256" key="3">
    <source>
        <dbReference type="ARBA" id="ARBA00022692"/>
    </source>
</evidence>
<keyword evidence="4 6" id="KW-1133">Transmembrane helix</keyword>
<keyword evidence="3 6" id="KW-0812">Transmembrane</keyword>
<proteinExistence type="predicted"/>
<evidence type="ECO:0000313" key="8">
    <source>
        <dbReference type="Proteomes" id="UP000826271"/>
    </source>
</evidence>
<dbReference type="EMBL" id="WHWC01000007">
    <property type="protein sequence ID" value="KAG8379605.1"/>
    <property type="molecule type" value="Genomic_DNA"/>
</dbReference>
<dbReference type="PANTHER" id="PTHR31585">
    <property type="entry name" value="FOLATE-BIOPTERIN TRANSPORTER 1, CHLOROPLASTIC"/>
    <property type="match status" value="1"/>
</dbReference>
<dbReference type="GO" id="GO:0016020">
    <property type="term" value="C:membrane"/>
    <property type="evidence" value="ECO:0007669"/>
    <property type="project" value="UniProtKB-SubCell"/>
</dbReference>
<feature type="transmembrane region" description="Helical" evidence="6">
    <location>
        <begin position="6"/>
        <end position="23"/>
    </location>
</feature>
<name>A0AAV6XKM0_9LAMI</name>
<feature type="transmembrane region" description="Helical" evidence="6">
    <location>
        <begin position="35"/>
        <end position="54"/>
    </location>
</feature>
<evidence type="ECO:0000256" key="4">
    <source>
        <dbReference type="ARBA" id="ARBA00022989"/>
    </source>
</evidence>
<accession>A0AAV6XKM0</accession>
<sequence>MLYVVGSISAVGAVVSFLGILLYQNAFSHPFRQTLFWAQSLYVVIDAAILHMISRLKWMPLLVLSSKLCPSGIDGTFFALLMSIDHIGEFTASWGGGVLLQLLEVTRTTFDDLWLAILVRSIFRVRPIGILFLIPSSDPNVAILPTEMLRSKKGDDELDITNMEMASLVNSVDNNSPHT</sequence>
<comment type="caution">
    <text evidence="7">The sequence shown here is derived from an EMBL/GenBank/DDBJ whole genome shotgun (WGS) entry which is preliminary data.</text>
</comment>
<reference evidence="7" key="1">
    <citation type="submission" date="2019-10" db="EMBL/GenBank/DDBJ databases">
        <authorList>
            <person name="Zhang R."/>
            <person name="Pan Y."/>
            <person name="Wang J."/>
            <person name="Ma R."/>
            <person name="Yu S."/>
        </authorList>
    </citation>
    <scope>NUCLEOTIDE SEQUENCE</scope>
    <source>
        <strain evidence="7">LA-IB0</strain>
        <tissue evidence="7">Leaf</tissue>
    </source>
</reference>